<keyword evidence="3 8" id="KW-0813">Transport</keyword>
<gene>
    <name evidence="11" type="ORF">HER12_00325</name>
</gene>
<dbReference type="CDD" id="cd06261">
    <property type="entry name" value="TM_PBP2"/>
    <property type="match status" value="1"/>
</dbReference>
<organism evidence="11 12">
    <name type="scientific">Spiroplasma platyhelix PALS-1</name>
    <dbReference type="NCBI Taxonomy" id="1276218"/>
    <lineage>
        <taxon>Bacteria</taxon>
        <taxon>Bacillati</taxon>
        <taxon>Mycoplasmatota</taxon>
        <taxon>Mollicutes</taxon>
        <taxon>Entomoplasmatales</taxon>
        <taxon>Spiroplasmataceae</taxon>
        <taxon>Spiroplasma</taxon>
    </lineage>
</organism>
<evidence type="ECO:0000256" key="7">
    <source>
        <dbReference type="ARBA" id="ARBA00023136"/>
    </source>
</evidence>
<dbReference type="Gene3D" id="1.10.3720.10">
    <property type="entry name" value="MetI-like"/>
    <property type="match status" value="1"/>
</dbReference>
<dbReference type="EMBL" id="JAAVVK010000001">
    <property type="protein sequence ID" value="NKE38205.1"/>
    <property type="molecule type" value="Genomic_DNA"/>
</dbReference>
<feature type="transmembrane region" description="Helical" evidence="8">
    <location>
        <begin position="278"/>
        <end position="304"/>
    </location>
</feature>
<feature type="domain" description="ABC transmembrane type-1" evidence="10">
    <location>
        <begin position="108"/>
        <end position="301"/>
    </location>
</feature>
<proteinExistence type="inferred from homology"/>
<dbReference type="InterPro" id="IPR000515">
    <property type="entry name" value="MetI-like"/>
</dbReference>
<dbReference type="RefSeq" id="WP_168104683.1">
    <property type="nucleotide sequence ID" value="NZ_CP051215.1"/>
</dbReference>
<evidence type="ECO:0000259" key="10">
    <source>
        <dbReference type="PROSITE" id="PS50928"/>
    </source>
</evidence>
<keyword evidence="6 8" id="KW-1133">Transmembrane helix</keyword>
<evidence type="ECO:0000256" key="4">
    <source>
        <dbReference type="ARBA" id="ARBA00022475"/>
    </source>
</evidence>
<evidence type="ECO:0000256" key="3">
    <source>
        <dbReference type="ARBA" id="ARBA00022448"/>
    </source>
</evidence>
<evidence type="ECO:0000313" key="12">
    <source>
        <dbReference type="Proteomes" id="UP000584587"/>
    </source>
</evidence>
<feature type="transmembrane region" description="Helical" evidence="8">
    <location>
        <begin position="112"/>
        <end position="133"/>
    </location>
</feature>
<evidence type="ECO:0000256" key="8">
    <source>
        <dbReference type="RuleBase" id="RU363032"/>
    </source>
</evidence>
<dbReference type="PROSITE" id="PS50928">
    <property type="entry name" value="ABC_TM1"/>
    <property type="match status" value="1"/>
</dbReference>
<feature type="transmembrane region" description="Helical" evidence="8">
    <location>
        <begin position="177"/>
        <end position="200"/>
    </location>
</feature>
<dbReference type="InterPro" id="IPR035906">
    <property type="entry name" value="MetI-like_sf"/>
</dbReference>
<sequence>MKKNTDKVKKEPKKTTKKQPSKRKNHKLMRKLKKYEAKIKAQATHFRFKSWASLSYPYIILMIILIVLPLLIVLLYSIIQATNNAFIFRFTFDNFNDFFSESSFVLVLVNSIIYSFFATVLAALLGYPVAYIMAFKVSKLVSKNVWILVTLPIWINMLLRTIGLSIVFAIVGEDILIGTPVGIILALTYMFLPFMILPIYNSLEKTDHNLLEASQDLGASSTKTFWKVTFRFSLPGVFSGFTLMMLSAMTSLIVVKYIGGGKSVMISNIIESYFYRGANFALGAAISVILGIIVLIIIVVLKLLGRWATGKKIWD</sequence>
<name>A0A846TRS9_9MOLU</name>
<feature type="transmembrane region" description="Helical" evidence="8">
    <location>
        <begin position="232"/>
        <end position="258"/>
    </location>
</feature>
<evidence type="ECO:0000256" key="2">
    <source>
        <dbReference type="ARBA" id="ARBA00007069"/>
    </source>
</evidence>
<dbReference type="InterPro" id="IPR050024">
    <property type="entry name" value="MMSYN1_0196-like"/>
</dbReference>
<feature type="compositionally biased region" description="Basic residues" evidence="9">
    <location>
        <begin position="10"/>
        <end position="27"/>
    </location>
</feature>
<dbReference type="NCBIfam" id="NF043074">
    <property type="entry name" value="MMSYN1_0196"/>
    <property type="match status" value="1"/>
</dbReference>
<comment type="caution">
    <text evidence="11">The sequence shown here is derived from an EMBL/GenBank/DDBJ whole genome shotgun (WGS) entry which is preliminary data.</text>
</comment>
<dbReference type="AlphaFoldDB" id="A0A846TRS9"/>
<dbReference type="Proteomes" id="UP000584587">
    <property type="component" value="Unassembled WGS sequence"/>
</dbReference>
<evidence type="ECO:0000256" key="5">
    <source>
        <dbReference type="ARBA" id="ARBA00022692"/>
    </source>
</evidence>
<accession>A0A846TRS9</accession>
<dbReference type="PANTHER" id="PTHR42929">
    <property type="entry name" value="INNER MEMBRANE ABC TRANSPORTER PERMEASE PROTEIN YDCU-RELATED-RELATED"/>
    <property type="match status" value="1"/>
</dbReference>
<evidence type="ECO:0000256" key="9">
    <source>
        <dbReference type="SAM" id="MobiDB-lite"/>
    </source>
</evidence>
<dbReference type="PANTHER" id="PTHR42929:SF1">
    <property type="entry name" value="INNER MEMBRANE ABC TRANSPORTER PERMEASE PROTEIN YDCU-RELATED"/>
    <property type="match status" value="1"/>
</dbReference>
<dbReference type="GO" id="GO:0005886">
    <property type="term" value="C:plasma membrane"/>
    <property type="evidence" value="ECO:0007669"/>
    <property type="project" value="UniProtKB-SubCell"/>
</dbReference>
<comment type="similarity">
    <text evidence="2">Belongs to the binding-protein-dependent transport system permease family. CysTW subfamily.</text>
</comment>
<dbReference type="Pfam" id="PF00528">
    <property type="entry name" value="BPD_transp_1"/>
    <property type="match status" value="1"/>
</dbReference>
<keyword evidence="7 8" id="KW-0472">Membrane</keyword>
<protein>
    <submittedName>
        <fullName evidence="11">ABC transporter permease</fullName>
    </submittedName>
</protein>
<dbReference type="SUPFAM" id="SSF161098">
    <property type="entry name" value="MetI-like"/>
    <property type="match status" value="1"/>
</dbReference>
<feature type="transmembrane region" description="Helical" evidence="8">
    <location>
        <begin position="56"/>
        <end position="79"/>
    </location>
</feature>
<evidence type="ECO:0000256" key="6">
    <source>
        <dbReference type="ARBA" id="ARBA00022989"/>
    </source>
</evidence>
<feature type="transmembrane region" description="Helical" evidence="8">
    <location>
        <begin position="145"/>
        <end position="171"/>
    </location>
</feature>
<reference evidence="11 12" key="1">
    <citation type="submission" date="2020-04" db="EMBL/GenBank/DDBJ databases">
        <title>Complete genome sequence of Spiroplasma platyhelix ATCC 51748, an insect isolate.</title>
        <authorList>
            <person name="Green E.A."/>
            <person name="Klassen J.L."/>
        </authorList>
    </citation>
    <scope>NUCLEOTIDE SEQUENCE [LARGE SCALE GENOMIC DNA]</scope>
    <source>
        <strain evidence="11 12">PALS-1</strain>
    </source>
</reference>
<evidence type="ECO:0000256" key="1">
    <source>
        <dbReference type="ARBA" id="ARBA00004651"/>
    </source>
</evidence>
<comment type="subcellular location">
    <subcellularLocation>
        <location evidence="1 8">Cell membrane</location>
        <topology evidence="1 8">Multi-pass membrane protein</topology>
    </subcellularLocation>
</comment>
<keyword evidence="12" id="KW-1185">Reference proteome</keyword>
<evidence type="ECO:0000313" key="11">
    <source>
        <dbReference type="EMBL" id="NKE38205.1"/>
    </source>
</evidence>
<keyword evidence="4" id="KW-1003">Cell membrane</keyword>
<dbReference type="GO" id="GO:0055085">
    <property type="term" value="P:transmembrane transport"/>
    <property type="evidence" value="ECO:0007669"/>
    <property type="project" value="InterPro"/>
</dbReference>
<feature type="region of interest" description="Disordered" evidence="9">
    <location>
        <begin position="1"/>
        <end position="27"/>
    </location>
</feature>
<keyword evidence="5 8" id="KW-0812">Transmembrane</keyword>